<feature type="domain" description="AMP-dependent synthetase/ligase" evidence="5">
    <location>
        <begin position="47"/>
        <end position="407"/>
    </location>
</feature>
<dbReference type="Gene3D" id="3.30.300.30">
    <property type="match status" value="1"/>
</dbReference>
<comment type="similarity">
    <text evidence="2">Belongs to the ATP-dependent AMP-binding enzyme family.</text>
</comment>
<evidence type="ECO:0000256" key="3">
    <source>
        <dbReference type="ARBA" id="ARBA00022598"/>
    </source>
</evidence>
<organism evidence="7">
    <name type="scientific">Heliothis virescens</name>
    <name type="common">Tobacco budworm moth</name>
    <dbReference type="NCBI Taxonomy" id="7102"/>
    <lineage>
        <taxon>Eukaryota</taxon>
        <taxon>Metazoa</taxon>
        <taxon>Ecdysozoa</taxon>
        <taxon>Arthropoda</taxon>
        <taxon>Hexapoda</taxon>
        <taxon>Insecta</taxon>
        <taxon>Pterygota</taxon>
        <taxon>Neoptera</taxon>
        <taxon>Endopterygota</taxon>
        <taxon>Lepidoptera</taxon>
        <taxon>Glossata</taxon>
        <taxon>Ditrysia</taxon>
        <taxon>Noctuoidea</taxon>
        <taxon>Noctuidae</taxon>
        <taxon>Heliothinae</taxon>
        <taxon>Heliothis</taxon>
    </lineage>
</organism>
<evidence type="ECO:0000259" key="6">
    <source>
        <dbReference type="Pfam" id="PF13193"/>
    </source>
</evidence>
<reference evidence="7" key="1">
    <citation type="submission" date="2017-09" db="EMBL/GenBank/DDBJ databases">
        <title>Contemporary evolution of a Lepidopteran species, Heliothis virescens, in response to modern agricultural practices.</title>
        <authorList>
            <person name="Fritz M.L."/>
            <person name="Deyonke A.M."/>
            <person name="Papanicolaou A."/>
            <person name="Micinski S."/>
            <person name="Westbrook J."/>
            <person name="Gould F."/>
        </authorList>
    </citation>
    <scope>NUCLEOTIDE SEQUENCE [LARGE SCALE GENOMIC DNA]</scope>
    <source>
        <strain evidence="7">HvINT-</strain>
        <tissue evidence="7">Whole body</tissue>
    </source>
</reference>
<protein>
    <recommendedName>
        <fullName evidence="8">Luciferin 4-monooxygenase</fullName>
    </recommendedName>
</protein>
<dbReference type="GO" id="GO:0005777">
    <property type="term" value="C:peroxisome"/>
    <property type="evidence" value="ECO:0007669"/>
    <property type="project" value="UniProtKB-SubCell"/>
</dbReference>
<dbReference type="InterPro" id="IPR020845">
    <property type="entry name" value="AMP-binding_CS"/>
</dbReference>
<dbReference type="InterPro" id="IPR025110">
    <property type="entry name" value="AMP-bd_C"/>
</dbReference>
<keyword evidence="4" id="KW-0576">Peroxisome</keyword>
<dbReference type="PROSITE" id="PS00455">
    <property type="entry name" value="AMP_BINDING"/>
    <property type="match status" value="1"/>
</dbReference>
<dbReference type="PANTHER" id="PTHR24096:SF149">
    <property type="entry name" value="AMP-BINDING DOMAIN-CONTAINING PROTEIN-RELATED"/>
    <property type="match status" value="1"/>
</dbReference>
<name>A0A2A4JFU1_HELVI</name>
<gene>
    <name evidence="7" type="ORF">B5V51_2756</name>
</gene>
<dbReference type="Pfam" id="PF13193">
    <property type="entry name" value="AMP-binding_C"/>
    <property type="match status" value="1"/>
</dbReference>
<evidence type="ECO:0000256" key="2">
    <source>
        <dbReference type="ARBA" id="ARBA00006432"/>
    </source>
</evidence>
<accession>A0A2A4JFU1</accession>
<dbReference type="SUPFAM" id="SSF56801">
    <property type="entry name" value="Acetyl-CoA synthetase-like"/>
    <property type="match status" value="1"/>
</dbReference>
<dbReference type="InterPro" id="IPR045851">
    <property type="entry name" value="AMP-bd_C_sf"/>
</dbReference>
<dbReference type="STRING" id="7102.A0A2A4JFU1"/>
<feature type="domain" description="AMP-binding enzyme C-terminal" evidence="6">
    <location>
        <begin position="458"/>
        <end position="534"/>
    </location>
</feature>
<comment type="subcellular location">
    <subcellularLocation>
        <location evidence="1">Peroxisome</location>
    </subcellularLocation>
</comment>
<evidence type="ECO:0000313" key="7">
    <source>
        <dbReference type="EMBL" id="PCG70636.1"/>
    </source>
</evidence>
<sequence>MTLRHIANDSVHWFMGELTSRIIAESGIPSDRFHLGKIILQSFKDAPDFILQIDGATGESETYGSALERTVRCATCFKNLGLGHGDVVILMAPNHLDVAIPLYAALYLGIIVAAVDRTLTTNELQQTFSFSKPKAIFCQSDRASDVQLTLNNLNLDAQIISFDKGDYLCSFKDFMANYGDDLPVEEFKCTDFDPEDSPAFLIATSGTTGLPKAAAVTHKNFAIITPYIWARHTEFPTPTRLALIGSPLQWLTAIFNFIISPILRFQRLQTSQNMTQDHAYDLINTYKPTYTIFSPTMMTTLIKPDDRDRCDFTCLEILQLGGSAVPQDLVDELKMISPNTEILNVYGMSELGGVAFHGDNPAPGSCGKPMGCFQYRIINVETMEDIYEPNVPGELWLKGPTVFKEYYNNPEATEETFAEDRWFKTGDMFYRDENWNFFFVERIKLLLKYKSNQISPVEIEAVIRQHPGVLDVAVTGVPDPECGELPVACVVPRPGAEPTADEIKDLVEDSLSDAKQLRGGVIFVDAIPMTASTKVHRRKLKQMALEMPRE</sequence>
<proteinExistence type="inferred from homology"/>
<dbReference type="FunFam" id="3.30.300.30:FF:000007">
    <property type="entry name" value="4-coumarate--CoA ligase 2"/>
    <property type="match status" value="1"/>
</dbReference>
<dbReference type="InterPro" id="IPR042099">
    <property type="entry name" value="ANL_N_sf"/>
</dbReference>
<dbReference type="Pfam" id="PF00501">
    <property type="entry name" value="AMP-binding"/>
    <property type="match status" value="1"/>
</dbReference>
<evidence type="ECO:0000256" key="1">
    <source>
        <dbReference type="ARBA" id="ARBA00004275"/>
    </source>
</evidence>
<evidence type="ECO:0000256" key="4">
    <source>
        <dbReference type="ARBA" id="ARBA00023140"/>
    </source>
</evidence>
<dbReference type="GO" id="GO:0016405">
    <property type="term" value="F:CoA-ligase activity"/>
    <property type="evidence" value="ECO:0007669"/>
    <property type="project" value="TreeGrafter"/>
</dbReference>
<keyword evidence="3" id="KW-0436">Ligase</keyword>
<dbReference type="Gene3D" id="3.40.50.12780">
    <property type="entry name" value="N-terminal domain of ligase-like"/>
    <property type="match status" value="1"/>
</dbReference>
<comment type="caution">
    <text evidence="7">The sequence shown here is derived from an EMBL/GenBank/DDBJ whole genome shotgun (WGS) entry which is preliminary data.</text>
</comment>
<dbReference type="PANTHER" id="PTHR24096">
    <property type="entry name" value="LONG-CHAIN-FATTY-ACID--COA LIGASE"/>
    <property type="match status" value="1"/>
</dbReference>
<evidence type="ECO:0000259" key="5">
    <source>
        <dbReference type="Pfam" id="PF00501"/>
    </source>
</evidence>
<evidence type="ECO:0008006" key="8">
    <source>
        <dbReference type="Google" id="ProtNLM"/>
    </source>
</evidence>
<dbReference type="EMBL" id="NWSH01001632">
    <property type="protein sequence ID" value="PCG70636.1"/>
    <property type="molecule type" value="Genomic_DNA"/>
</dbReference>
<dbReference type="InterPro" id="IPR000873">
    <property type="entry name" value="AMP-dep_synth/lig_dom"/>
</dbReference>
<dbReference type="AlphaFoldDB" id="A0A2A4JFU1"/>